<proteinExistence type="predicted"/>
<dbReference type="EMBL" id="JACCBD010000001">
    <property type="protein sequence ID" value="NYD26101.1"/>
    <property type="molecule type" value="Genomic_DNA"/>
</dbReference>
<feature type="chain" id="PRO_5033017807" description="Lipoprotein" evidence="2">
    <location>
        <begin position="25"/>
        <end position="193"/>
    </location>
</feature>
<dbReference type="Proteomes" id="UP000586095">
    <property type="component" value="Unassembled WGS sequence"/>
</dbReference>
<name>A0A852QXM7_9MICO</name>
<dbReference type="PROSITE" id="PS51257">
    <property type="entry name" value="PROKAR_LIPOPROTEIN"/>
    <property type="match status" value="1"/>
</dbReference>
<feature type="signal peptide" evidence="2">
    <location>
        <begin position="1"/>
        <end position="24"/>
    </location>
</feature>
<keyword evidence="2" id="KW-0732">Signal</keyword>
<evidence type="ECO:0000256" key="1">
    <source>
        <dbReference type="SAM" id="MobiDB-lite"/>
    </source>
</evidence>
<protein>
    <recommendedName>
        <fullName evidence="5">Lipoprotein</fullName>
    </recommendedName>
</protein>
<sequence>MRMTFLVCVTTALAFSLLGCSAPAEQHDTPAPTEDTSKAPAEQTSADGDFSFAHIKSCDDVEPFVSTWVEGLKPYDWNSVSETDIHCGWDTPPEDVTPDNARSVEVRFAAISERPDYSPLEGMAGFERVSDEWVTANNGDAFTMTVDIGISAVIGTTIWVPGVEVTVSGGRWANLPELDGPAGLEIAKQILAS</sequence>
<accession>A0A852QXM7</accession>
<evidence type="ECO:0000313" key="3">
    <source>
        <dbReference type="EMBL" id="NYD26101.1"/>
    </source>
</evidence>
<evidence type="ECO:0008006" key="5">
    <source>
        <dbReference type="Google" id="ProtNLM"/>
    </source>
</evidence>
<feature type="region of interest" description="Disordered" evidence="1">
    <location>
        <begin position="25"/>
        <end position="45"/>
    </location>
</feature>
<organism evidence="3 4">
    <name type="scientific">Leucobacter aridicollis</name>
    <dbReference type="NCBI Taxonomy" id="283878"/>
    <lineage>
        <taxon>Bacteria</taxon>
        <taxon>Bacillati</taxon>
        <taxon>Actinomycetota</taxon>
        <taxon>Actinomycetes</taxon>
        <taxon>Micrococcales</taxon>
        <taxon>Microbacteriaceae</taxon>
        <taxon>Leucobacter</taxon>
    </lineage>
</organism>
<evidence type="ECO:0000256" key="2">
    <source>
        <dbReference type="SAM" id="SignalP"/>
    </source>
</evidence>
<evidence type="ECO:0000313" key="4">
    <source>
        <dbReference type="Proteomes" id="UP000586095"/>
    </source>
</evidence>
<reference evidence="3 4" key="1">
    <citation type="submission" date="2020-07" db="EMBL/GenBank/DDBJ databases">
        <title>Sequencing the genomes of 1000 actinobacteria strains.</title>
        <authorList>
            <person name="Klenk H.-P."/>
        </authorList>
    </citation>
    <scope>NUCLEOTIDE SEQUENCE [LARGE SCALE GENOMIC DNA]</scope>
    <source>
        <strain evidence="3 4">DSM 17380</strain>
    </source>
</reference>
<dbReference type="RefSeq" id="WP_185986431.1">
    <property type="nucleotide sequence ID" value="NZ_BAAALZ010000002.1"/>
</dbReference>
<gene>
    <name evidence="3" type="ORF">BJ960_000904</name>
</gene>
<dbReference type="AlphaFoldDB" id="A0A852QXM7"/>
<keyword evidence="4" id="KW-1185">Reference proteome</keyword>
<comment type="caution">
    <text evidence="3">The sequence shown here is derived from an EMBL/GenBank/DDBJ whole genome shotgun (WGS) entry which is preliminary data.</text>
</comment>